<keyword evidence="1" id="KW-1133">Transmembrane helix</keyword>
<sequence>MQRVINSPKVIIIIIDLQLALYFLAFLIQNGSQRRSRSKEWNGSIFRVFKKIMFKEDALIFFFFCPIFLHCVKQNIKTLDGSVPIWQEKILFGKKKHSKLKRNDVFCGSNGGWYLFCLGINFITLFSIKTLKRANNEQVR</sequence>
<accession>A0A6S6U451</accession>
<protein>
    <submittedName>
        <fullName evidence="2">Uncharacterized protein</fullName>
    </submittedName>
</protein>
<evidence type="ECO:0000256" key="1">
    <source>
        <dbReference type="SAM" id="Phobius"/>
    </source>
</evidence>
<reference evidence="2" key="1">
    <citation type="submission" date="2020-01" db="EMBL/GenBank/DDBJ databases">
        <authorList>
            <person name="Meier V. D."/>
            <person name="Meier V D."/>
        </authorList>
    </citation>
    <scope>NUCLEOTIDE SEQUENCE</scope>
    <source>
        <strain evidence="2">HLG_WM_MAG_10</strain>
    </source>
</reference>
<name>A0A6S6U451_9BACT</name>
<proteinExistence type="predicted"/>
<dbReference type="EMBL" id="CACVAQ010000409">
    <property type="protein sequence ID" value="CAA6827736.1"/>
    <property type="molecule type" value="Genomic_DNA"/>
</dbReference>
<keyword evidence="1" id="KW-0812">Transmembrane</keyword>
<keyword evidence="1" id="KW-0472">Membrane</keyword>
<dbReference type="AlphaFoldDB" id="A0A6S6U451"/>
<gene>
    <name evidence="2" type="ORF">HELGO_WM53520</name>
</gene>
<evidence type="ECO:0000313" key="2">
    <source>
        <dbReference type="EMBL" id="CAA6827736.1"/>
    </source>
</evidence>
<feature type="transmembrane region" description="Helical" evidence="1">
    <location>
        <begin position="12"/>
        <end position="31"/>
    </location>
</feature>
<organism evidence="2">
    <name type="scientific">uncultured Aureispira sp</name>
    <dbReference type="NCBI Taxonomy" id="1331704"/>
    <lineage>
        <taxon>Bacteria</taxon>
        <taxon>Pseudomonadati</taxon>
        <taxon>Bacteroidota</taxon>
        <taxon>Saprospiria</taxon>
        <taxon>Saprospirales</taxon>
        <taxon>Saprospiraceae</taxon>
        <taxon>Aureispira</taxon>
        <taxon>environmental samples</taxon>
    </lineage>
</organism>
<feature type="transmembrane region" description="Helical" evidence="1">
    <location>
        <begin position="111"/>
        <end position="131"/>
    </location>
</feature>